<reference evidence="3" key="1">
    <citation type="submission" date="2022-11" db="UniProtKB">
        <authorList>
            <consortium name="WormBaseParasite"/>
        </authorList>
    </citation>
    <scope>IDENTIFICATION</scope>
</reference>
<protein>
    <submittedName>
        <fullName evidence="3">Uncharacterized protein</fullName>
    </submittedName>
</protein>
<accession>A0A915EJZ1</accession>
<organism evidence="2 3">
    <name type="scientific">Ditylenchus dipsaci</name>
    <dbReference type="NCBI Taxonomy" id="166011"/>
    <lineage>
        <taxon>Eukaryota</taxon>
        <taxon>Metazoa</taxon>
        <taxon>Ecdysozoa</taxon>
        <taxon>Nematoda</taxon>
        <taxon>Chromadorea</taxon>
        <taxon>Rhabditida</taxon>
        <taxon>Tylenchina</taxon>
        <taxon>Tylenchomorpha</taxon>
        <taxon>Sphaerularioidea</taxon>
        <taxon>Anguinidae</taxon>
        <taxon>Anguininae</taxon>
        <taxon>Ditylenchus</taxon>
    </lineage>
</organism>
<dbReference type="WBParaSite" id="jg6706">
    <property type="protein sequence ID" value="jg6706"/>
    <property type="gene ID" value="jg6706"/>
</dbReference>
<feature type="region of interest" description="Disordered" evidence="1">
    <location>
        <begin position="1"/>
        <end position="26"/>
    </location>
</feature>
<proteinExistence type="predicted"/>
<evidence type="ECO:0000256" key="1">
    <source>
        <dbReference type="SAM" id="MobiDB-lite"/>
    </source>
</evidence>
<evidence type="ECO:0000313" key="2">
    <source>
        <dbReference type="Proteomes" id="UP000887574"/>
    </source>
</evidence>
<dbReference type="AlphaFoldDB" id="A0A915EJZ1"/>
<name>A0A915EJZ1_9BILA</name>
<sequence length="89" mass="10155">MKEDNNKKTSKRAHNESAFQPNKKVKQRLDLGMKLAAAAPTMKTKSAVRAIKRGTARDVLISLPKDSSIQRRVQRMKYQVNMSTVNTRR</sequence>
<dbReference type="Proteomes" id="UP000887574">
    <property type="component" value="Unplaced"/>
</dbReference>
<evidence type="ECO:0000313" key="3">
    <source>
        <dbReference type="WBParaSite" id="jg6706"/>
    </source>
</evidence>
<keyword evidence="2" id="KW-1185">Reference proteome</keyword>